<keyword evidence="10" id="KW-1185">Reference proteome</keyword>
<feature type="transmembrane region" description="Helical" evidence="6">
    <location>
        <begin position="159"/>
        <end position="180"/>
    </location>
</feature>
<dbReference type="GO" id="GO:0020037">
    <property type="term" value="F:heme binding"/>
    <property type="evidence" value="ECO:0007669"/>
    <property type="project" value="InterPro"/>
</dbReference>
<dbReference type="AlphaFoldDB" id="A0A6B3VQ15"/>
<dbReference type="PANTHER" id="PTHR30071:SF1">
    <property type="entry name" value="CYTOCHROME B_B6 PROTEIN-RELATED"/>
    <property type="match status" value="1"/>
</dbReference>
<feature type="transmembrane region" description="Helical" evidence="6">
    <location>
        <begin position="12"/>
        <end position="37"/>
    </location>
</feature>
<dbReference type="GO" id="GO:0005886">
    <property type="term" value="C:plasma membrane"/>
    <property type="evidence" value="ECO:0007669"/>
    <property type="project" value="TreeGrafter"/>
</dbReference>
<dbReference type="InterPro" id="IPR002541">
    <property type="entry name" value="Cyt_c_assembly"/>
</dbReference>
<comment type="subcellular location">
    <subcellularLocation>
        <location evidence="1">Membrane</location>
        <topology evidence="1">Multi-pass membrane protein</topology>
    </subcellularLocation>
</comment>
<dbReference type="PANTHER" id="PTHR30071">
    <property type="entry name" value="HEME EXPORTER PROTEIN C"/>
    <property type="match status" value="1"/>
</dbReference>
<evidence type="ECO:0000256" key="6">
    <source>
        <dbReference type="SAM" id="Phobius"/>
    </source>
</evidence>
<evidence type="ECO:0000256" key="2">
    <source>
        <dbReference type="ARBA" id="ARBA00022692"/>
    </source>
</evidence>
<evidence type="ECO:0000256" key="4">
    <source>
        <dbReference type="ARBA" id="ARBA00022989"/>
    </source>
</evidence>
<evidence type="ECO:0000259" key="7">
    <source>
        <dbReference type="Pfam" id="PF01578"/>
    </source>
</evidence>
<evidence type="ECO:0000256" key="1">
    <source>
        <dbReference type="ARBA" id="ARBA00004141"/>
    </source>
</evidence>
<reference evidence="9 10" key="1">
    <citation type="submission" date="2020-02" db="EMBL/GenBank/DDBJ databases">
        <title>Bacillus aquiflavi sp. nov., isolated from yellow water of strong flavor Chinese baijiu in Yibin region of China.</title>
        <authorList>
            <person name="Xie J."/>
        </authorList>
    </citation>
    <scope>NUCLEOTIDE SEQUENCE [LARGE SCALE GENOMIC DNA]</scope>
    <source>
        <strain evidence="9 10">3H-10</strain>
    </source>
</reference>
<dbReference type="InterPro" id="IPR045062">
    <property type="entry name" value="Cyt_c_biogenesis_CcsA/CcmC"/>
</dbReference>
<dbReference type="EMBL" id="JACEIO010000003">
    <property type="protein sequence ID" value="MBA4536026.1"/>
    <property type="molecule type" value="Genomic_DNA"/>
</dbReference>
<keyword evidence="2 6" id="KW-0812">Transmembrane</keyword>
<keyword evidence="4 6" id="KW-1133">Transmembrane helix</keyword>
<accession>A0A6B3VQ15</accession>
<sequence>MLRLALQSKWLTIHVITVSFASAVLSISFITGLIFLLKTVNPQQKSKQTFFLELIMYFLAIIYILIRFIRKNKVISLLNPFTQKVNISLMDKITHRAVIIGFPLFALGGLVFAMIWAQIAWSRFWGWDPKEVWSFITFLFYAALLHLRVGKGWEGEKTAWLAILGFGIIIFNQVFVNLVISGLHSDA</sequence>
<reference evidence="8 11" key="2">
    <citation type="submission" date="2020-07" db="EMBL/GenBank/DDBJ databases">
        <authorList>
            <person name="Feng H."/>
        </authorList>
    </citation>
    <scope>NUCLEOTIDE SEQUENCE [LARGE SCALE GENOMIC DNA]</scope>
    <source>
        <strain evidence="11">s-12</strain>
        <strain evidence="8">S-12</strain>
    </source>
</reference>
<proteinExistence type="predicted"/>
<dbReference type="Proteomes" id="UP000472971">
    <property type="component" value="Unassembled WGS sequence"/>
</dbReference>
<dbReference type="EMBL" id="JAAIWN010000003">
    <property type="protein sequence ID" value="NEY80400.1"/>
    <property type="molecule type" value="Genomic_DNA"/>
</dbReference>
<evidence type="ECO:0000256" key="3">
    <source>
        <dbReference type="ARBA" id="ARBA00022748"/>
    </source>
</evidence>
<evidence type="ECO:0000313" key="10">
    <source>
        <dbReference type="Proteomes" id="UP000472971"/>
    </source>
</evidence>
<evidence type="ECO:0000256" key="5">
    <source>
        <dbReference type="ARBA" id="ARBA00023136"/>
    </source>
</evidence>
<evidence type="ECO:0000313" key="9">
    <source>
        <dbReference type="EMBL" id="NEY80400.1"/>
    </source>
</evidence>
<protein>
    <submittedName>
        <fullName evidence="9">Cytochrome c biogenesis protein CcsA</fullName>
    </submittedName>
</protein>
<organism evidence="9 10">
    <name type="scientific">Bacillus aquiflavi</name>
    <dbReference type="NCBI Taxonomy" id="2672567"/>
    <lineage>
        <taxon>Bacteria</taxon>
        <taxon>Bacillati</taxon>
        <taxon>Bacillota</taxon>
        <taxon>Bacilli</taxon>
        <taxon>Bacillales</taxon>
        <taxon>Bacillaceae</taxon>
        <taxon>Bacillus</taxon>
    </lineage>
</organism>
<feature type="transmembrane region" description="Helical" evidence="6">
    <location>
        <begin position="97"/>
        <end position="119"/>
    </location>
</feature>
<evidence type="ECO:0000313" key="8">
    <source>
        <dbReference type="EMBL" id="MBA4536026.1"/>
    </source>
</evidence>
<dbReference type="Pfam" id="PF01578">
    <property type="entry name" value="Cytochrom_C_asm"/>
    <property type="match status" value="1"/>
</dbReference>
<name>A0A6B3VQ15_9BACI</name>
<dbReference type="Proteomes" id="UP000570010">
    <property type="component" value="Unassembled WGS sequence"/>
</dbReference>
<feature type="transmembrane region" description="Helical" evidence="6">
    <location>
        <begin position="131"/>
        <end position="147"/>
    </location>
</feature>
<dbReference type="GO" id="GO:0017004">
    <property type="term" value="P:cytochrome complex assembly"/>
    <property type="evidence" value="ECO:0007669"/>
    <property type="project" value="UniProtKB-KW"/>
</dbReference>
<keyword evidence="3" id="KW-0201">Cytochrome c-type biogenesis</keyword>
<feature type="domain" description="Cytochrome c assembly protein" evidence="7">
    <location>
        <begin position="3"/>
        <end position="184"/>
    </location>
</feature>
<gene>
    <name evidence="9" type="primary">ccsA</name>
    <name evidence="9" type="ORF">G4D64_02435</name>
    <name evidence="8" type="ORF">H1Z61_02440</name>
</gene>
<feature type="transmembrane region" description="Helical" evidence="6">
    <location>
        <begin position="49"/>
        <end position="69"/>
    </location>
</feature>
<evidence type="ECO:0000313" key="11">
    <source>
        <dbReference type="Proteomes" id="UP000570010"/>
    </source>
</evidence>
<comment type="caution">
    <text evidence="9">The sequence shown here is derived from an EMBL/GenBank/DDBJ whole genome shotgun (WGS) entry which is preliminary data.</text>
</comment>
<keyword evidence="5 6" id="KW-0472">Membrane</keyword>